<accession>A0A7T4UPV3</accession>
<feature type="domain" description="UreE urease accessory N-terminal" evidence="7">
    <location>
        <begin position="2"/>
        <end position="65"/>
    </location>
</feature>
<dbReference type="InterPro" id="IPR036118">
    <property type="entry name" value="UreE_N_sf"/>
</dbReference>
<comment type="function">
    <text evidence="5">Involved in urease metallocenter assembly. Binds nickel. Probably functions as a nickel donor during metallocenter assembly.</text>
</comment>
<evidence type="ECO:0000313" key="8">
    <source>
        <dbReference type="EMBL" id="QQD18078.1"/>
    </source>
</evidence>
<dbReference type="InterPro" id="IPR007864">
    <property type="entry name" value="UreE_C_dom"/>
</dbReference>
<dbReference type="Pfam" id="PF02814">
    <property type="entry name" value="UreE_N"/>
    <property type="match status" value="1"/>
</dbReference>
<reference evidence="8 9" key="1">
    <citation type="submission" date="2020-12" db="EMBL/GenBank/DDBJ databases">
        <authorList>
            <person name="Shan Y."/>
        </authorList>
    </citation>
    <scope>NUCLEOTIDE SEQUENCE [LARGE SCALE GENOMIC DNA]</scope>
    <source>
        <strain evidence="9">csc3.9</strain>
    </source>
</reference>
<keyword evidence="3 5" id="KW-0533">Nickel</keyword>
<dbReference type="GO" id="GO:0006457">
    <property type="term" value="P:protein folding"/>
    <property type="evidence" value="ECO:0007669"/>
    <property type="project" value="InterPro"/>
</dbReference>
<dbReference type="InterPro" id="IPR004029">
    <property type="entry name" value="UreE_N"/>
</dbReference>
<dbReference type="Pfam" id="PF05194">
    <property type="entry name" value="UreE_C"/>
    <property type="match status" value="1"/>
</dbReference>
<dbReference type="PIRSF" id="PIRSF036402">
    <property type="entry name" value="Ureas_acces_UreE"/>
    <property type="match status" value="1"/>
</dbReference>
<gene>
    <name evidence="5 8" type="primary">ureE</name>
    <name evidence="8" type="ORF">I6N98_17340</name>
</gene>
<evidence type="ECO:0000313" key="9">
    <source>
        <dbReference type="Proteomes" id="UP000596063"/>
    </source>
</evidence>
<evidence type="ECO:0000256" key="5">
    <source>
        <dbReference type="HAMAP-Rule" id="MF_00822"/>
    </source>
</evidence>
<dbReference type="HAMAP" id="MF_00822">
    <property type="entry name" value="UreE"/>
    <property type="match status" value="1"/>
</dbReference>
<protein>
    <recommendedName>
        <fullName evidence="5">Urease accessory protein UreE</fullName>
    </recommendedName>
</protein>
<feature type="compositionally biased region" description="Basic residues" evidence="6">
    <location>
        <begin position="143"/>
        <end position="153"/>
    </location>
</feature>
<dbReference type="InterPro" id="IPR012406">
    <property type="entry name" value="UreE"/>
</dbReference>
<dbReference type="GO" id="GO:0005737">
    <property type="term" value="C:cytoplasm"/>
    <property type="evidence" value="ECO:0007669"/>
    <property type="project" value="UniProtKB-SubCell"/>
</dbReference>
<evidence type="ECO:0000256" key="4">
    <source>
        <dbReference type="ARBA" id="ARBA00023186"/>
    </source>
</evidence>
<dbReference type="Gene3D" id="3.30.70.790">
    <property type="entry name" value="UreE, C-terminal domain"/>
    <property type="match status" value="1"/>
</dbReference>
<name>A0A7T4UPV3_9GAMM</name>
<dbReference type="Proteomes" id="UP000596063">
    <property type="component" value="Chromosome"/>
</dbReference>
<dbReference type="RefSeq" id="WP_198569576.1">
    <property type="nucleotide sequence ID" value="NZ_CP066167.1"/>
</dbReference>
<evidence type="ECO:0000256" key="2">
    <source>
        <dbReference type="ARBA" id="ARBA00022490"/>
    </source>
</evidence>
<dbReference type="Gene3D" id="2.60.260.20">
    <property type="entry name" value="Urease metallochaperone UreE, N-terminal domain"/>
    <property type="match status" value="1"/>
</dbReference>
<dbReference type="SMART" id="SM00988">
    <property type="entry name" value="UreE_N"/>
    <property type="match status" value="1"/>
</dbReference>
<proteinExistence type="inferred from homology"/>
<keyword evidence="4 5" id="KW-0143">Chaperone</keyword>
<evidence type="ECO:0000256" key="1">
    <source>
        <dbReference type="ARBA" id="ARBA00004496"/>
    </source>
</evidence>
<dbReference type="GO" id="GO:0065003">
    <property type="term" value="P:protein-containing complex assembly"/>
    <property type="evidence" value="ECO:0007669"/>
    <property type="project" value="InterPro"/>
</dbReference>
<comment type="subcellular location">
    <subcellularLocation>
        <location evidence="1 5">Cytoplasm</location>
    </subcellularLocation>
</comment>
<dbReference type="GO" id="GO:0051082">
    <property type="term" value="F:unfolded protein binding"/>
    <property type="evidence" value="ECO:0007669"/>
    <property type="project" value="UniProtKB-UniRule"/>
</dbReference>
<feature type="region of interest" description="Disordered" evidence="6">
    <location>
        <begin position="137"/>
        <end position="165"/>
    </location>
</feature>
<dbReference type="GO" id="GO:0019627">
    <property type="term" value="P:urea metabolic process"/>
    <property type="evidence" value="ECO:0007669"/>
    <property type="project" value="InterPro"/>
</dbReference>
<keyword evidence="2 5" id="KW-0963">Cytoplasm</keyword>
<dbReference type="NCBIfam" id="NF009751">
    <property type="entry name" value="PRK13261.1-1"/>
    <property type="match status" value="1"/>
</dbReference>
<dbReference type="GO" id="GO:0016151">
    <property type="term" value="F:nickel cation binding"/>
    <property type="evidence" value="ECO:0007669"/>
    <property type="project" value="UniProtKB-UniRule"/>
</dbReference>
<dbReference type="SUPFAM" id="SSF69737">
    <property type="entry name" value="Urease metallochaperone UreE, C-terminal domain"/>
    <property type="match status" value="1"/>
</dbReference>
<comment type="similarity">
    <text evidence="5">Belongs to the UreE family.</text>
</comment>
<dbReference type="EMBL" id="CP066167">
    <property type="protein sequence ID" value="QQD18078.1"/>
    <property type="molecule type" value="Genomic_DNA"/>
</dbReference>
<dbReference type="AlphaFoldDB" id="A0A7T4UPV3"/>
<dbReference type="SUPFAM" id="SSF69287">
    <property type="entry name" value="Urease metallochaperone UreE, N-terminal domain"/>
    <property type="match status" value="1"/>
</dbReference>
<evidence type="ECO:0000256" key="3">
    <source>
        <dbReference type="ARBA" id="ARBA00022596"/>
    </source>
</evidence>
<dbReference type="CDD" id="cd00571">
    <property type="entry name" value="UreE"/>
    <property type="match status" value="1"/>
</dbReference>
<evidence type="ECO:0000259" key="7">
    <source>
        <dbReference type="SMART" id="SM00988"/>
    </source>
</evidence>
<dbReference type="KEGG" id="snan:I6N98_17340"/>
<evidence type="ECO:0000256" key="6">
    <source>
        <dbReference type="SAM" id="MobiDB-lite"/>
    </source>
</evidence>
<feature type="compositionally biased region" description="Basic and acidic residues" evidence="6">
    <location>
        <begin position="154"/>
        <end position="165"/>
    </location>
</feature>
<sequence>MLECFEYQTGASGPVSLQLELVYQDRQRSRCRATTRCGRDVAWFIERGVVLADGDILVAQSGERIAVIAAPETVSVVECSDPLLLTRAAYHLGNRHVPLQIAEGELRYQHDHVLDDMIRGLGLTVYCDDRPFHPENGAYHSHVGGHSHGHGHSHSHDHSHGHAHG</sequence>
<keyword evidence="9" id="KW-1185">Reference proteome</keyword>
<organism evidence="8 9">
    <name type="scientific">Spongiibacter nanhainus</name>
    <dbReference type="NCBI Taxonomy" id="2794344"/>
    <lineage>
        <taxon>Bacteria</taxon>
        <taxon>Pseudomonadati</taxon>
        <taxon>Pseudomonadota</taxon>
        <taxon>Gammaproteobacteria</taxon>
        <taxon>Cellvibrionales</taxon>
        <taxon>Spongiibacteraceae</taxon>
        <taxon>Spongiibacter</taxon>
    </lineage>
</organism>